<dbReference type="EMBL" id="OBEL01000001">
    <property type="protein sequence ID" value="SNZ08115.1"/>
    <property type="molecule type" value="Genomic_DNA"/>
</dbReference>
<proteinExistence type="predicted"/>
<evidence type="ECO:0000313" key="1">
    <source>
        <dbReference type="EMBL" id="SNZ08115.1"/>
    </source>
</evidence>
<dbReference type="Proteomes" id="UP000219439">
    <property type="component" value="Unassembled WGS sequence"/>
</dbReference>
<evidence type="ECO:0000313" key="2">
    <source>
        <dbReference type="Proteomes" id="UP000219439"/>
    </source>
</evidence>
<dbReference type="RefSeq" id="WP_141401199.1">
    <property type="nucleotide sequence ID" value="NZ_OBEL01000001.1"/>
</dbReference>
<dbReference type="AlphaFoldDB" id="A0A285NF83"/>
<accession>A0A285NF83</accession>
<keyword evidence="2" id="KW-1185">Reference proteome</keyword>
<protein>
    <submittedName>
        <fullName evidence="1">Uncharacterized protein</fullName>
    </submittedName>
</protein>
<sequence>MAGSRFNFLGKTGETAPASEMLADNNLSNNAAELSKYRFHARTMAKLLLCVNYSFELRDTNPHDVRVKIPPSLNQMNWDMPQLKFLSKNSVQIHELKMNVQIRFHSAIVY</sequence>
<reference evidence="1 2" key="1">
    <citation type="submission" date="2017-09" db="EMBL/GenBank/DDBJ databases">
        <authorList>
            <person name="Ehlers B."/>
            <person name="Leendertz F.H."/>
        </authorList>
    </citation>
    <scope>NUCLEOTIDE SEQUENCE [LARGE SCALE GENOMIC DNA]</scope>
    <source>
        <strain evidence="1 2">DSM 18289</strain>
    </source>
</reference>
<organism evidence="1 2">
    <name type="scientific">Cohaesibacter gelatinilyticus</name>
    <dbReference type="NCBI Taxonomy" id="372072"/>
    <lineage>
        <taxon>Bacteria</taxon>
        <taxon>Pseudomonadati</taxon>
        <taxon>Pseudomonadota</taxon>
        <taxon>Alphaproteobacteria</taxon>
        <taxon>Hyphomicrobiales</taxon>
        <taxon>Cohaesibacteraceae</taxon>
    </lineage>
</organism>
<name>A0A285NF83_9HYPH</name>
<gene>
    <name evidence="1" type="ORF">SAMN06265368_1461</name>
</gene>